<name>A0A2L2X883_9FIRM</name>
<dbReference type="OrthoDB" id="4494979at2"/>
<dbReference type="Pfam" id="PF02776">
    <property type="entry name" value="TPP_enzyme_N"/>
    <property type="match status" value="1"/>
</dbReference>
<dbReference type="Gene3D" id="3.40.50.970">
    <property type="match status" value="2"/>
</dbReference>
<comment type="caution">
    <text evidence="7">The sequence shown here is derived from an EMBL/GenBank/DDBJ whole genome shotgun (WGS) entry which is preliminary data.</text>
</comment>
<dbReference type="PANTHER" id="PTHR42981:SF2">
    <property type="entry name" value="PYRUVATE DEHYDROGENASE [UBIQUINONE]"/>
    <property type="match status" value="1"/>
</dbReference>
<feature type="domain" description="Thiamine pyrophosphate enzyme TPP-binding" evidence="5">
    <location>
        <begin position="406"/>
        <end position="551"/>
    </location>
</feature>
<accession>A0A2L2X883</accession>
<evidence type="ECO:0000259" key="6">
    <source>
        <dbReference type="Pfam" id="PF02776"/>
    </source>
</evidence>
<dbReference type="EMBL" id="BFAV01000025">
    <property type="protein sequence ID" value="GBF32308.1"/>
    <property type="molecule type" value="Genomic_DNA"/>
</dbReference>
<dbReference type="AlphaFoldDB" id="A0A2L2X883"/>
<dbReference type="InterPro" id="IPR012000">
    <property type="entry name" value="Thiamin_PyroP_enz_cen_dom"/>
</dbReference>
<protein>
    <submittedName>
        <fullName evidence="7">Acetolactate synthase large subunit</fullName>
    </submittedName>
</protein>
<dbReference type="GO" id="GO:0003824">
    <property type="term" value="F:catalytic activity"/>
    <property type="evidence" value="ECO:0007669"/>
    <property type="project" value="InterPro"/>
</dbReference>
<evidence type="ECO:0000256" key="3">
    <source>
        <dbReference type="RuleBase" id="RU362132"/>
    </source>
</evidence>
<dbReference type="GO" id="GO:0030976">
    <property type="term" value="F:thiamine pyrophosphate binding"/>
    <property type="evidence" value="ECO:0007669"/>
    <property type="project" value="InterPro"/>
</dbReference>
<dbReference type="PANTHER" id="PTHR42981">
    <property type="entry name" value="PYRUVATE DEHYDROGENASE [UBIQUINONE]"/>
    <property type="match status" value="1"/>
</dbReference>
<dbReference type="InterPro" id="IPR047211">
    <property type="entry name" value="POXB-like"/>
</dbReference>
<dbReference type="SUPFAM" id="SSF52518">
    <property type="entry name" value="Thiamin diphosphate-binding fold (THDP-binding)"/>
    <property type="match status" value="2"/>
</dbReference>
<evidence type="ECO:0000256" key="2">
    <source>
        <dbReference type="ARBA" id="ARBA00023052"/>
    </source>
</evidence>
<evidence type="ECO:0000313" key="7">
    <source>
        <dbReference type="EMBL" id="GBF32308.1"/>
    </source>
</evidence>
<dbReference type="InterPro" id="IPR029061">
    <property type="entry name" value="THDP-binding"/>
</dbReference>
<comment type="similarity">
    <text evidence="1 3">Belongs to the TPP enzyme family.</text>
</comment>
<organism evidence="7 8">
    <name type="scientific">Desulfocucumis palustris</name>
    <dbReference type="NCBI Taxonomy" id="1898651"/>
    <lineage>
        <taxon>Bacteria</taxon>
        <taxon>Bacillati</taxon>
        <taxon>Bacillota</taxon>
        <taxon>Clostridia</taxon>
        <taxon>Eubacteriales</taxon>
        <taxon>Desulfocucumaceae</taxon>
        <taxon>Desulfocucumis</taxon>
    </lineage>
</organism>
<gene>
    <name evidence="7" type="ORF">DCCM_0502</name>
</gene>
<feature type="domain" description="Thiamine pyrophosphate enzyme N-terminal TPP-binding" evidence="6">
    <location>
        <begin position="37"/>
        <end position="152"/>
    </location>
</feature>
<reference evidence="8" key="1">
    <citation type="submission" date="2018-02" db="EMBL/GenBank/DDBJ databases">
        <title>Genome sequence of Desulfocucumis palustris strain NAW-5.</title>
        <authorList>
            <person name="Watanabe M."/>
            <person name="Kojima H."/>
            <person name="Fukui M."/>
        </authorList>
    </citation>
    <scope>NUCLEOTIDE SEQUENCE [LARGE SCALE GENOMIC DNA]</scope>
    <source>
        <strain evidence="8">NAW-5</strain>
    </source>
</reference>
<dbReference type="SUPFAM" id="SSF52467">
    <property type="entry name" value="DHS-like NAD/FAD-binding domain"/>
    <property type="match status" value="1"/>
</dbReference>
<dbReference type="InterPro" id="IPR012001">
    <property type="entry name" value="Thiamin_PyroP_enz_TPP-bd_dom"/>
</dbReference>
<evidence type="ECO:0000313" key="8">
    <source>
        <dbReference type="Proteomes" id="UP000239549"/>
    </source>
</evidence>
<dbReference type="InterPro" id="IPR029035">
    <property type="entry name" value="DHS-like_NAD/FAD-binding_dom"/>
</dbReference>
<dbReference type="InterPro" id="IPR011766">
    <property type="entry name" value="TPP_enzyme_TPP-bd"/>
</dbReference>
<dbReference type="GO" id="GO:0000287">
    <property type="term" value="F:magnesium ion binding"/>
    <property type="evidence" value="ECO:0007669"/>
    <property type="project" value="InterPro"/>
</dbReference>
<feature type="domain" description="Thiamine pyrophosphate enzyme central" evidence="4">
    <location>
        <begin position="221"/>
        <end position="345"/>
    </location>
</feature>
<dbReference type="InterPro" id="IPR000399">
    <property type="entry name" value="TPP-bd_CS"/>
</dbReference>
<dbReference type="Pfam" id="PF02775">
    <property type="entry name" value="TPP_enzyme_C"/>
    <property type="match status" value="1"/>
</dbReference>
<evidence type="ECO:0000259" key="5">
    <source>
        <dbReference type="Pfam" id="PF02775"/>
    </source>
</evidence>
<sequence length="561" mass="60504">MRKITRKGTHLLKGRYSFRDRNVPDWGKGVTSKLEQTVAQLILNALAAWGVKNIYGVSGDAILPFMDALGKQEKIKFYSTANEQGAAFMACGEARVTGMPGVCLATEGPGALNLVNGVADACRDDVPMLVITGQVETSKLSTNTKQYIDQQTLFTPITGFTVLLTRPESAVGTIKIALEKAIGDNTPCHVTIPRDIFLSPAHRALIPDLDQGLPPGVSGNIDQAINLIRSYRKPVIITGKAAIPFKDTVFQLARQIGAGIIPAQGARGIYPGTENIILGGLGEAHIPPVLKHADSVLLIGASPYEHKFIPSQSKILQIDTRPQQIAHQLRPVSLTGDVHQILRSLMEGLSNVSPDAGWLEEIKKCHADYVAMIRGEADLAGRPIPIQKAISILNDTIPADAIIAIDSGEFMHWFDRGFIARGQQVIISDHWRCMGGGLLLGLGAQTASPDKKVVILTGDGGFIMTMQELITAVRYSLPVVVIIFNNSMYSLEKHRMEKAGIGAFGVDVKTPDFASFAVSCGVEGIRVEDPETLRDVFHKAVGFDRPVVIDVISGSNKPGFI</sequence>
<dbReference type="Pfam" id="PF00205">
    <property type="entry name" value="TPP_enzyme_M"/>
    <property type="match status" value="1"/>
</dbReference>
<dbReference type="Proteomes" id="UP000239549">
    <property type="component" value="Unassembled WGS sequence"/>
</dbReference>
<evidence type="ECO:0000256" key="1">
    <source>
        <dbReference type="ARBA" id="ARBA00007812"/>
    </source>
</evidence>
<dbReference type="FunFam" id="3.40.50.970:FF:000007">
    <property type="entry name" value="Acetolactate synthase"/>
    <property type="match status" value="1"/>
</dbReference>
<keyword evidence="8" id="KW-1185">Reference proteome</keyword>
<proteinExistence type="inferred from homology"/>
<evidence type="ECO:0000259" key="4">
    <source>
        <dbReference type="Pfam" id="PF00205"/>
    </source>
</evidence>
<dbReference type="Gene3D" id="3.40.50.1220">
    <property type="entry name" value="TPP-binding domain"/>
    <property type="match status" value="1"/>
</dbReference>
<keyword evidence="2 3" id="KW-0786">Thiamine pyrophosphate</keyword>
<dbReference type="PROSITE" id="PS00187">
    <property type="entry name" value="TPP_ENZYMES"/>
    <property type="match status" value="1"/>
</dbReference>